<protein>
    <submittedName>
        <fullName evidence="8">VTT domain-containing protein</fullName>
    </submittedName>
</protein>
<keyword evidence="2" id="KW-1003">Cell membrane</keyword>
<evidence type="ECO:0000313" key="8">
    <source>
        <dbReference type="EMBL" id="WBA10475.1"/>
    </source>
</evidence>
<gene>
    <name evidence="8" type="ORF">N8M53_14075</name>
</gene>
<dbReference type="AlphaFoldDB" id="A0AA47KNZ1"/>
<reference evidence="8" key="1">
    <citation type="submission" date="2022-09" db="EMBL/GenBank/DDBJ databases">
        <authorList>
            <person name="Li Z.-J."/>
        </authorList>
    </citation>
    <scope>NUCLEOTIDE SEQUENCE</scope>
    <source>
        <strain evidence="8">TGB11</strain>
        <plasmid evidence="8">unnamed</plasmid>
    </source>
</reference>
<keyword evidence="5 6" id="KW-0472">Membrane</keyword>
<keyword evidence="3 6" id="KW-0812">Transmembrane</keyword>
<feature type="transmembrane region" description="Helical" evidence="6">
    <location>
        <begin position="125"/>
        <end position="151"/>
    </location>
</feature>
<keyword evidence="4 6" id="KW-1133">Transmembrane helix</keyword>
<evidence type="ECO:0000256" key="5">
    <source>
        <dbReference type="ARBA" id="ARBA00023136"/>
    </source>
</evidence>
<sequence>MVESMIPSLATLPSLGLFFVIIFASYVFEDGAIALAAFVAVESVLAWHTALLAIFLGIASGDIALFLLGRYARRYRSLRARLLLMKGVRDARHLLRRHAFFNLFLIRFIPGLRTITYSLSGFLSIPLSTFLLSVGIATACWTGLIFWGAFTIEHSDWLAEKQLTGWAFAFSIILLVLINRFLRRRALPTPPKGSV</sequence>
<feature type="transmembrane region" description="Helical" evidence="6">
    <location>
        <begin position="12"/>
        <end position="39"/>
    </location>
</feature>
<dbReference type="InterPro" id="IPR032816">
    <property type="entry name" value="VTT_dom"/>
</dbReference>
<evidence type="ECO:0000313" key="9">
    <source>
        <dbReference type="Proteomes" id="UP001164748"/>
    </source>
</evidence>
<geneLocation type="plasmid" evidence="8 9">
    <name>unnamed</name>
</geneLocation>
<evidence type="ECO:0000256" key="4">
    <source>
        <dbReference type="ARBA" id="ARBA00022989"/>
    </source>
</evidence>
<feature type="domain" description="VTT" evidence="7">
    <location>
        <begin position="39"/>
        <end position="145"/>
    </location>
</feature>
<accession>A0AA47KNZ1</accession>
<dbReference type="PANTHER" id="PTHR42709:SF6">
    <property type="entry name" value="UNDECAPRENYL PHOSPHATE TRANSPORTER A"/>
    <property type="match status" value="1"/>
</dbReference>
<evidence type="ECO:0000256" key="3">
    <source>
        <dbReference type="ARBA" id="ARBA00022692"/>
    </source>
</evidence>
<dbReference type="RefSeq" id="WP_269580483.1">
    <property type="nucleotide sequence ID" value="NZ_CP114589.1"/>
</dbReference>
<dbReference type="Pfam" id="PF09335">
    <property type="entry name" value="VTT_dom"/>
    <property type="match status" value="1"/>
</dbReference>
<name>A0AA47KNZ1_9GAMM</name>
<evidence type="ECO:0000256" key="6">
    <source>
        <dbReference type="SAM" id="Phobius"/>
    </source>
</evidence>
<comment type="subcellular location">
    <subcellularLocation>
        <location evidence="1">Cell membrane</location>
        <topology evidence="1">Multi-pass membrane protein</topology>
    </subcellularLocation>
</comment>
<dbReference type="EMBL" id="CP114589">
    <property type="protein sequence ID" value="WBA10475.1"/>
    <property type="molecule type" value="Genomic_DNA"/>
</dbReference>
<evidence type="ECO:0000256" key="1">
    <source>
        <dbReference type="ARBA" id="ARBA00004651"/>
    </source>
</evidence>
<dbReference type="Proteomes" id="UP001164748">
    <property type="component" value="Plasmid unnamed"/>
</dbReference>
<dbReference type="PANTHER" id="PTHR42709">
    <property type="entry name" value="ALKALINE PHOSPHATASE LIKE PROTEIN"/>
    <property type="match status" value="1"/>
</dbReference>
<dbReference type="GO" id="GO:0005886">
    <property type="term" value="C:plasma membrane"/>
    <property type="evidence" value="ECO:0007669"/>
    <property type="project" value="UniProtKB-SubCell"/>
</dbReference>
<feature type="transmembrane region" description="Helical" evidence="6">
    <location>
        <begin position="163"/>
        <end position="182"/>
    </location>
</feature>
<evidence type="ECO:0000256" key="2">
    <source>
        <dbReference type="ARBA" id="ARBA00022475"/>
    </source>
</evidence>
<proteinExistence type="predicted"/>
<feature type="transmembrane region" description="Helical" evidence="6">
    <location>
        <begin position="45"/>
        <end position="69"/>
    </location>
</feature>
<keyword evidence="8" id="KW-0614">Plasmid</keyword>
<dbReference type="InterPro" id="IPR051311">
    <property type="entry name" value="DedA_domain"/>
</dbReference>
<organism evidence="8 9">
    <name type="scientific">Salinivibrio kushneri</name>
    <dbReference type="NCBI Taxonomy" id="1908198"/>
    <lineage>
        <taxon>Bacteria</taxon>
        <taxon>Pseudomonadati</taxon>
        <taxon>Pseudomonadota</taxon>
        <taxon>Gammaproteobacteria</taxon>
        <taxon>Vibrionales</taxon>
        <taxon>Vibrionaceae</taxon>
        <taxon>Salinivibrio</taxon>
    </lineage>
</organism>
<evidence type="ECO:0000259" key="7">
    <source>
        <dbReference type="Pfam" id="PF09335"/>
    </source>
</evidence>